<proteinExistence type="predicted"/>
<organism evidence="1 2">
    <name type="scientific">Populus alba x Populus x berolinensis</name>
    <dbReference type="NCBI Taxonomy" id="444605"/>
    <lineage>
        <taxon>Eukaryota</taxon>
        <taxon>Viridiplantae</taxon>
        <taxon>Streptophyta</taxon>
        <taxon>Embryophyta</taxon>
        <taxon>Tracheophyta</taxon>
        <taxon>Spermatophyta</taxon>
        <taxon>Magnoliopsida</taxon>
        <taxon>eudicotyledons</taxon>
        <taxon>Gunneridae</taxon>
        <taxon>Pentapetalae</taxon>
        <taxon>rosids</taxon>
        <taxon>fabids</taxon>
        <taxon>Malpighiales</taxon>
        <taxon>Salicaceae</taxon>
        <taxon>Saliceae</taxon>
        <taxon>Populus</taxon>
    </lineage>
</organism>
<evidence type="ECO:0000313" key="1">
    <source>
        <dbReference type="EMBL" id="KAJ7003066.1"/>
    </source>
</evidence>
<dbReference type="EMBL" id="JAQIZT010000003">
    <property type="protein sequence ID" value="KAJ7003066.1"/>
    <property type="molecule type" value="Genomic_DNA"/>
</dbReference>
<evidence type="ECO:0000313" key="2">
    <source>
        <dbReference type="Proteomes" id="UP001164929"/>
    </source>
</evidence>
<reference evidence="1" key="1">
    <citation type="journal article" date="2023" name="Mol. Ecol. Resour.">
        <title>Chromosome-level genome assembly of a triploid poplar Populus alba 'Berolinensis'.</title>
        <authorList>
            <person name="Chen S."/>
            <person name="Yu Y."/>
            <person name="Wang X."/>
            <person name="Wang S."/>
            <person name="Zhang T."/>
            <person name="Zhou Y."/>
            <person name="He R."/>
            <person name="Meng N."/>
            <person name="Wang Y."/>
            <person name="Liu W."/>
            <person name="Liu Z."/>
            <person name="Liu J."/>
            <person name="Guo Q."/>
            <person name="Huang H."/>
            <person name="Sederoff R.R."/>
            <person name="Wang G."/>
            <person name="Qu G."/>
            <person name="Chen S."/>
        </authorList>
    </citation>
    <scope>NUCLEOTIDE SEQUENCE</scope>
    <source>
        <strain evidence="1">SC-2020</strain>
    </source>
</reference>
<accession>A0AAD6W8X5</accession>
<dbReference type="Proteomes" id="UP001164929">
    <property type="component" value="Chromosome 3"/>
</dbReference>
<comment type="caution">
    <text evidence="1">The sequence shown here is derived from an EMBL/GenBank/DDBJ whole genome shotgun (WGS) entry which is preliminary data.</text>
</comment>
<protein>
    <submittedName>
        <fullName evidence="1">Uncharacterized protein</fullName>
    </submittedName>
</protein>
<keyword evidence="2" id="KW-1185">Reference proteome</keyword>
<sequence>MKQTMQSIVENVLGSILPFEKRRSEKQEENKFSQASLPG</sequence>
<dbReference type="AlphaFoldDB" id="A0AAD6W8X5"/>
<name>A0AAD6W8X5_9ROSI</name>
<gene>
    <name evidence="1" type="ORF">NC653_008336</name>
</gene>